<proteinExistence type="predicted"/>
<dbReference type="EMBL" id="JAUTXY010000002">
    <property type="protein sequence ID" value="MEE2056970.1"/>
    <property type="molecule type" value="Genomic_DNA"/>
</dbReference>
<evidence type="ECO:0000313" key="4">
    <source>
        <dbReference type="Proteomes" id="UP001336020"/>
    </source>
</evidence>
<protein>
    <submittedName>
        <fullName evidence="3">C4-dicarboxylate ABC transporter substrate-binding protein</fullName>
    </submittedName>
</protein>
<name>A0ABU7L5Y5_9NOCA</name>
<dbReference type="RefSeq" id="WP_330132232.1">
    <property type="nucleotide sequence ID" value="NZ_JAUTXY010000002.1"/>
</dbReference>
<dbReference type="Gene3D" id="3.40.190.170">
    <property type="entry name" value="Bacterial extracellular solute-binding protein, family 7"/>
    <property type="match status" value="1"/>
</dbReference>
<evidence type="ECO:0000256" key="1">
    <source>
        <dbReference type="ARBA" id="ARBA00022729"/>
    </source>
</evidence>
<dbReference type="Proteomes" id="UP001336020">
    <property type="component" value="Unassembled WGS sequence"/>
</dbReference>
<dbReference type="PROSITE" id="PS51257">
    <property type="entry name" value="PROKAR_LIPOPROTEIN"/>
    <property type="match status" value="1"/>
</dbReference>
<evidence type="ECO:0000313" key="3">
    <source>
        <dbReference type="EMBL" id="MEE2056970.1"/>
    </source>
</evidence>
<dbReference type="Pfam" id="PF03480">
    <property type="entry name" value="DctP"/>
    <property type="match status" value="1"/>
</dbReference>
<feature type="signal peptide" evidence="2">
    <location>
        <begin position="1"/>
        <end position="21"/>
    </location>
</feature>
<dbReference type="InterPro" id="IPR038404">
    <property type="entry name" value="TRAP_DctP_sf"/>
</dbReference>
<dbReference type="PANTHER" id="PTHR33376">
    <property type="match status" value="1"/>
</dbReference>
<accession>A0ABU7L5Y5</accession>
<dbReference type="PANTHER" id="PTHR33376:SF15">
    <property type="entry name" value="BLL6794 PROTEIN"/>
    <property type="match status" value="1"/>
</dbReference>
<comment type="caution">
    <text evidence="3">The sequence shown here is derived from an EMBL/GenBank/DDBJ whole genome shotgun (WGS) entry which is preliminary data.</text>
</comment>
<dbReference type="InterPro" id="IPR018389">
    <property type="entry name" value="DctP_fam"/>
</dbReference>
<sequence>MKFRSVACAVAGFTAGATVLAACAESTGTGGGGGGVGVEYGASIEEYQQAFESVDPIVIHTQSPAAKDASGGQHIENYARAVSEWSGGKITFEIVYSNGVASPTESDDAVQDGRLDMAQVMGAYEPQEYPVTFALNNASVLSDNSVIVGSLSSNAWPVDVAFSSPEFLSEYEDHDMVVLVPSFNSGSIALICGQARNDLAELKGQSIASGSATLGTQVAALGGNPVSIGYTEYYESLQRGVAACAATTLTAGRIAGIMEVAPHVVIDPEAGFVNTSGTLAMNVDVWEGLPLVAQQLMWDRLDVFIEGSMNKIWEGTVDASATIAQFDGSAEPFADDARDALIAKNEAIVDELADTAPGGDEFVSRVRDTSAEWKATVADLGYENSVDYAGFAEWYSPEKLDTTAFVDALFDEVLLEHRPS</sequence>
<evidence type="ECO:0000256" key="2">
    <source>
        <dbReference type="SAM" id="SignalP"/>
    </source>
</evidence>
<keyword evidence="1 2" id="KW-0732">Signal</keyword>
<organism evidence="3 4">
    <name type="scientific">Rhodococcus artemisiae</name>
    <dbReference type="NCBI Taxonomy" id="714159"/>
    <lineage>
        <taxon>Bacteria</taxon>
        <taxon>Bacillati</taxon>
        <taxon>Actinomycetota</taxon>
        <taxon>Actinomycetes</taxon>
        <taxon>Mycobacteriales</taxon>
        <taxon>Nocardiaceae</taxon>
        <taxon>Rhodococcus</taxon>
    </lineage>
</organism>
<reference evidence="3 4" key="1">
    <citation type="submission" date="2023-07" db="EMBL/GenBank/DDBJ databases">
        <authorList>
            <person name="Girao M."/>
            <person name="Carvalho M.F."/>
        </authorList>
    </citation>
    <scope>NUCLEOTIDE SEQUENCE [LARGE SCALE GENOMIC DNA]</scope>
    <source>
        <strain evidence="3 4">YIM65754</strain>
    </source>
</reference>
<feature type="chain" id="PRO_5046473270" evidence="2">
    <location>
        <begin position="22"/>
        <end position="420"/>
    </location>
</feature>
<keyword evidence="4" id="KW-1185">Reference proteome</keyword>
<gene>
    <name evidence="3" type="ORF">Q7514_05440</name>
</gene>